<reference evidence="4 5" key="1">
    <citation type="submission" date="2020-04" db="EMBL/GenBank/DDBJ databases">
        <authorList>
            <person name="Laetsch R D."/>
            <person name="Stevens L."/>
            <person name="Kumar S."/>
            <person name="Blaxter L. M."/>
        </authorList>
    </citation>
    <scope>NUCLEOTIDE SEQUENCE [LARGE SCALE GENOMIC DNA]</scope>
</reference>
<dbReference type="PRINTS" id="PR00080">
    <property type="entry name" value="SDRFAMILY"/>
</dbReference>
<keyword evidence="1" id="KW-0560">Oxidoreductase</keyword>
<evidence type="ECO:0000256" key="1">
    <source>
        <dbReference type="ARBA" id="ARBA00023002"/>
    </source>
</evidence>
<dbReference type="InterPro" id="IPR020904">
    <property type="entry name" value="Sc_DH/Rdtase_CS"/>
</dbReference>
<feature type="signal peptide" evidence="3">
    <location>
        <begin position="1"/>
        <end position="20"/>
    </location>
</feature>
<feature type="chain" id="PRO_5035867557" evidence="3">
    <location>
        <begin position="21"/>
        <end position="355"/>
    </location>
</feature>
<dbReference type="Pfam" id="PF00106">
    <property type="entry name" value="adh_short"/>
    <property type="match status" value="1"/>
</dbReference>
<dbReference type="AlphaFoldDB" id="A0A8S1E9B5"/>
<dbReference type="PANTHER" id="PTHR43313:SF1">
    <property type="entry name" value="3BETA-HYDROXYSTEROID DEHYDROGENASE DHS-16"/>
    <property type="match status" value="1"/>
</dbReference>
<sequence length="355" mass="40362">MITYFLFILIALMLYDLIRQCFIRDEYLSRKGKFVIVSGCDSGFGKQLAIDLLKNGSNVFAGFYTETGMKLFENECQNLEPSRGTLYSLKLDVTSDKSVEEALKFVKEILRKKNAHLWCLINNAGVFSVYGPDDWCGMSEYMYSINVNTLGVVRMCHAFVPLVKKCRGRIVTMASSAGRLHGLYLAPYATSKFAVEGYMDCLRLELQPFGVSVHILEPGAFKTELLDLNANRQRIEETWNKTSLETKFEYGEDYKNNFEIAWNIGINLVANSNLNWVTQCYTHAIFSKNPKLRYTPGWDAILLFVPLSVFPASIQDRILSMLYYLAPGPKMVPAALHRRKSAHKSRSNSTFECSL</sequence>
<dbReference type="GO" id="GO:0016491">
    <property type="term" value="F:oxidoreductase activity"/>
    <property type="evidence" value="ECO:0007669"/>
    <property type="project" value="UniProtKB-KW"/>
</dbReference>
<dbReference type="OrthoDB" id="2102561at2759"/>
<dbReference type="SUPFAM" id="SSF51735">
    <property type="entry name" value="NAD(P)-binding Rossmann-fold domains"/>
    <property type="match status" value="1"/>
</dbReference>
<dbReference type="PRINTS" id="PR00081">
    <property type="entry name" value="GDHRDH"/>
</dbReference>
<evidence type="ECO:0000313" key="4">
    <source>
        <dbReference type="EMBL" id="CAB3396571.1"/>
    </source>
</evidence>
<dbReference type="InterPro" id="IPR002347">
    <property type="entry name" value="SDR_fam"/>
</dbReference>
<dbReference type="Gene3D" id="3.40.50.720">
    <property type="entry name" value="NAD(P)-binding Rossmann-like Domain"/>
    <property type="match status" value="1"/>
</dbReference>
<dbReference type="PROSITE" id="PS00061">
    <property type="entry name" value="ADH_SHORT"/>
    <property type="match status" value="1"/>
</dbReference>
<dbReference type="Proteomes" id="UP000494206">
    <property type="component" value="Unassembled WGS sequence"/>
</dbReference>
<dbReference type="InterPro" id="IPR036291">
    <property type="entry name" value="NAD(P)-bd_dom_sf"/>
</dbReference>
<evidence type="ECO:0000256" key="2">
    <source>
        <dbReference type="RuleBase" id="RU000363"/>
    </source>
</evidence>
<organism evidence="4 5">
    <name type="scientific">Caenorhabditis bovis</name>
    <dbReference type="NCBI Taxonomy" id="2654633"/>
    <lineage>
        <taxon>Eukaryota</taxon>
        <taxon>Metazoa</taxon>
        <taxon>Ecdysozoa</taxon>
        <taxon>Nematoda</taxon>
        <taxon>Chromadorea</taxon>
        <taxon>Rhabditida</taxon>
        <taxon>Rhabditina</taxon>
        <taxon>Rhabditomorpha</taxon>
        <taxon>Rhabditoidea</taxon>
        <taxon>Rhabditidae</taxon>
        <taxon>Peloderinae</taxon>
        <taxon>Caenorhabditis</taxon>
    </lineage>
</organism>
<gene>
    <name evidence="4" type="ORF">CBOVIS_LOCUS102</name>
</gene>
<evidence type="ECO:0000313" key="5">
    <source>
        <dbReference type="Proteomes" id="UP000494206"/>
    </source>
</evidence>
<comment type="caution">
    <text evidence="4">The sequence shown here is derived from an EMBL/GenBank/DDBJ whole genome shotgun (WGS) entry which is preliminary data.</text>
</comment>
<accession>A0A8S1E9B5</accession>
<dbReference type="GO" id="GO:0008202">
    <property type="term" value="P:steroid metabolic process"/>
    <property type="evidence" value="ECO:0007669"/>
    <property type="project" value="TreeGrafter"/>
</dbReference>
<proteinExistence type="inferred from homology"/>
<evidence type="ECO:0000256" key="3">
    <source>
        <dbReference type="SAM" id="SignalP"/>
    </source>
</evidence>
<protein>
    <submittedName>
        <fullName evidence="4">Uncharacterized protein</fullName>
    </submittedName>
</protein>
<keyword evidence="3" id="KW-0732">Signal</keyword>
<dbReference type="EMBL" id="CADEPM010000001">
    <property type="protein sequence ID" value="CAB3396571.1"/>
    <property type="molecule type" value="Genomic_DNA"/>
</dbReference>
<dbReference type="PANTHER" id="PTHR43313">
    <property type="entry name" value="SHORT-CHAIN DEHYDROGENASE/REDUCTASE FAMILY 9C"/>
    <property type="match status" value="1"/>
</dbReference>
<comment type="similarity">
    <text evidence="2">Belongs to the short-chain dehydrogenases/reductases (SDR) family.</text>
</comment>
<name>A0A8S1E9B5_9PELO</name>
<keyword evidence="5" id="KW-1185">Reference proteome</keyword>